<evidence type="ECO:0000313" key="3">
    <source>
        <dbReference type="Proteomes" id="UP000231878"/>
    </source>
</evidence>
<proteinExistence type="predicted"/>
<dbReference type="AlphaFoldDB" id="A0AAX0UEZ3"/>
<evidence type="ECO:0000259" key="1">
    <source>
        <dbReference type="Pfam" id="PF14534"/>
    </source>
</evidence>
<name>A0AAX0UEZ3_BURPE</name>
<comment type="caution">
    <text evidence="2">The sequence shown here is derived from an EMBL/GenBank/DDBJ whole genome shotgun (WGS) entry which is preliminary data.</text>
</comment>
<evidence type="ECO:0000313" key="2">
    <source>
        <dbReference type="EMBL" id="PJO67335.1"/>
    </source>
</evidence>
<dbReference type="Proteomes" id="UP000231878">
    <property type="component" value="Unassembled WGS sequence"/>
</dbReference>
<accession>A0AAX0UEZ3</accession>
<feature type="domain" description="DUF4440" evidence="1">
    <location>
        <begin position="16"/>
        <end position="123"/>
    </location>
</feature>
<reference evidence="2 3" key="1">
    <citation type="submission" date="2017-11" db="EMBL/GenBank/DDBJ databases">
        <title>Molecular characterization of Burkholderia pseudomallei and closely related isolates from Vietnam.</title>
        <authorList>
            <person name="Ustinov D.V."/>
            <person name="Antonov A.S."/>
            <person name="Avdusheva E.F."/>
            <person name="Shpak I.M."/>
            <person name="Zakharova I.B."/>
            <person name="Thi L.A."/>
            <person name="Teteryatnikova N."/>
            <person name="Lopasteyskaya Y.A."/>
            <person name="Kuzyutina J.A."/>
            <person name="Ngo T.N."/>
            <person name="Victorov D.V."/>
        </authorList>
    </citation>
    <scope>NUCLEOTIDE SEQUENCE [LARGE SCALE GENOMIC DNA]</scope>
    <source>
        <strain evidence="2 3">V1512</strain>
    </source>
</reference>
<gene>
    <name evidence="2" type="ORF">CWD88_05135</name>
</gene>
<dbReference type="Gene3D" id="3.10.450.50">
    <property type="match status" value="1"/>
</dbReference>
<dbReference type="SUPFAM" id="SSF54427">
    <property type="entry name" value="NTF2-like"/>
    <property type="match status" value="1"/>
</dbReference>
<dbReference type="Pfam" id="PF14534">
    <property type="entry name" value="DUF4440"/>
    <property type="match status" value="1"/>
</dbReference>
<dbReference type="InterPro" id="IPR027843">
    <property type="entry name" value="DUF4440"/>
</dbReference>
<organism evidence="2 3">
    <name type="scientific">Burkholderia pseudomallei</name>
    <name type="common">Pseudomonas pseudomallei</name>
    <dbReference type="NCBI Taxonomy" id="28450"/>
    <lineage>
        <taxon>Bacteria</taxon>
        <taxon>Pseudomonadati</taxon>
        <taxon>Pseudomonadota</taxon>
        <taxon>Betaproteobacteria</taxon>
        <taxon>Burkholderiales</taxon>
        <taxon>Burkholderiaceae</taxon>
        <taxon>Burkholderia</taxon>
        <taxon>pseudomallei group</taxon>
    </lineage>
</organism>
<protein>
    <submittedName>
        <fullName evidence="2">Nuclear transport factor 2 family protein</fullName>
    </submittedName>
</protein>
<sequence length="135" mass="15037">MQSRSMAMVAKGIDAIRALERDRFRAMVDGDGEALDALLSDKVCYVHTNGKRETKQQFIDAITAGRRRYRQIEIQSQDVLPVGDATYVVAGRALIEMETNNGGLVFSIAYTAVQTHESGRWRLLAWQATRCATDA</sequence>
<dbReference type="EMBL" id="PHRB01000003">
    <property type="protein sequence ID" value="PJO67335.1"/>
    <property type="molecule type" value="Genomic_DNA"/>
</dbReference>
<dbReference type="InterPro" id="IPR032710">
    <property type="entry name" value="NTF2-like_dom_sf"/>
</dbReference>